<dbReference type="EC" id="6.2.1.-" evidence="7"/>
<keyword evidence="4" id="KW-0067">ATP-binding</keyword>
<protein>
    <submittedName>
        <fullName evidence="7">Crotonobetaine/carnitine-CoA ligase</fullName>
        <ecNumber evidence="7">6.2.1.-</ecNumber>
    </submittedName>
</protein>
<gene>
    <name evidence="7" type="ORF">J2X09_001729</name>
</gene>
<dbReference type="EMBL" id="JAVDWE010000004">
    <property type="protein sequence ID" value="MDR7093991.1"/>
    <property type="molecule type" value="Genomic_DNA"/>
</dbReference>
<accession>A0ABU1V945</accession>
<name>A0ABU1V945_9BURK</name>
<dbReference type="SUPFAM" id="SSF56801">
    <property type="entry name" value="Acetyl-CoA synthetase-like"/>
    <property type="match status" value="1"/>
</dbReference>
<evidence type="ECO:0000313" key="7">
    <source>
        <dbReference type="EMBL" id="MDR7093991.1"/>
    </source>
</evidence>
<proteinExistence type="inferred from homology"/>
<dbReference type="RefSeq" id="WP_204733286.1">
    <property type="nucleotide sequence ID" value="NZ_JAVDWE010000004.1"/>
</dbReference>
<keyword evidence="2 7" id="KW-0436">Ligase</keyword>
<dbReference type="PANTHER" id="PTHR43107:SF15">
    <property type="entry name" value="FATTY ACID TRANSPORT PROTEIN 3, ISOFORM A"/>
    <property type="match status" value="1"/>
</dbReference>
<dbReference type="InterPro" id="IPR025110">
    <property type="entry name" value="AMP-bd_C"/>
</dbReference>
<organism evidence="7 8">
    <name type="scientific">Hydrogenophaga laconesensis</name>
    <dbReference type="NCBI Taxonomy" id="1805971"/>
    <lineage>
        <taxon>Bacteria</taxon>
        <taxon>Pseudomonadati</taxon>
        <taxon>Pseudomonadota</taxon>
        <taxon>Betaproteobacteria</taxon>
        <taxon>Burkholderiales</taxon>
        <taxon>Comamonadaceae</taxon>
        <taxon>Hydrogenophaga</taxon>
    </lineage>
</organism>
<evidence type="ECO:0000259" key="5">
    <source>
        <dbReference type="Pfam" id="PF00501"/>
    </source>
</evidence>
<comment type="similarity">
    <text evidence="1">Belongs to the ATP-dependent AMP-binding enzyme family.</text>
</comment>
<keyword evidence="8" id="KW-1185">Reference proteome</keyword>
<sequence>MAPATLHTIADLVEALARERGDSLALTFIDHAAPPAQGTEHRTYAQLWDAATRLATGLHQQGFGPGDRAALLMANHPEFVDMLIASSLIGLTLVPIDARTPPERLAYMLTKTRCALLVAEPPALPSALAVRNTCTSLRQIAVLGDPPPMPAAGVVPYRSLIANTASPDIAAHRRPADEDMQILFTSGTTGNPKGIVYSHRKFTDTARLAATAFGYEPGDRLYSGLSLTHANAQLVTLGAALVRGLPVVFSRRFSKSRMWHTVREHRCTSLTLLGGMTTAIYCAPPTPADRDHPVRLVVSAGMPASIWSDFEQRFGVSLLEFYGTAEGGLTIKPPGVGPAGSIGKPPPTLSIRIVDDAAQDVAPGERGQLLIRASDGTPFQVHYVDEPEASQAKCRDGWLWTGDVVHRDPDGWLFFDFRMGHGIRRNGDFIDAAAIEKALAETGLVDDVFVFGVPAASRVPGESDVVAAVVFAQNAPADERLAVAELRAALPRPVVLQQVLPLKAIPKTASEKPLARVLSQMLAEQPGLALGWPTPAPAAVDAD</sequence>
<dbReference type="Pfam" id="PF00501">
    <property type="entry name" value="AMP-binding"/>
    <property type="match status" value="1"/>
</dbReference>
<keyword evidence="3" id="KW-0547">Nucleotide-binding</keyword>
<dbReference type="Gene3D" id="3.40.50.12780">
    <property type="entry name" value="N-terminal domain of ligase-like"/>
    <property type="match status" value="1"/>
</dbReference>
<dbReference type="PROSITE" id="PS00455">
    <property type="entry name" value="AMP_BINDING"/>
    <property type="match status" value="1"/>
</dbReference>
<evidence type="ECO:0000259" key="6">
    <source>
        <dbReference type="Pfam" id="PF13193"/>
    </source>
</evidence>
<evidence type="ECO:0000313" key="8">
    <source>
        <dbReference type="Proteomes" id="UP001265550"/>
    </source>
</evidence>
<dbReference type="Gene3D" id="3.30.300.30">
    <property type="match status" value="1"/>
</dbReference>
<reference evidence="7 8" key="1">
    <citation type="submission" date="2023-07" db="EMBL/GenBank/DDBJ databases">
        <title>Sorghum-associated microbial communities from plants grown in Nebraska, USA.</title>
        <authorList>
            <person name="Schachtman D."/>
        </authorList>
    </citation>
    <scope>NUCLEOTIDE SEQUENCE [LARGE SCALE GENOMIC DNA]</scope>
    <source>
        <strain evidence="7 8">BE240</strain>
    </source>
</reference>
<dbReference type="InterPro" id="IPR020845">
    <property type="entry name" value="AMP-binding_CS"/>
</dbReference>
<dbReference type="InterPro" id="IPR045851">
    <property type="entry name" value="AMP-bd_C_sf"/>
</dbReference>
<evidence type="ECO:0000256" key="2">
    <source>
        <dbReference type="ARBA" id="ARBA00022598"/>
    </source>
</evidence>
<dbReference type="InterPro" id="IPR000873">
    <property type="entry name" value="AMP-dep_synth/lig_dom"/>
</dbReference>
<dbReference type="InterPro" id="IPR042099">
    <property type="entry name" value="ANL_N_sf"/>
</dbReference>
<evidence type="ECO:0000256" key="4">
    <source>
        <dbReference type="ARBA" id="ARBA00022840"/>
    </source>
</evidence>
<evidence type="ECO:0000256" key="3">
    <source>
        <dbReference type="ARBA" id="ARBA00022741"/>
    </source>
</evidence>
<evidence type="ECO:0000256" key="1">
    <source>
        <dbReference type="ARBA" id="ARBA00006432"/>
    </source>
</evidence>
<dbReference type="Proteomes" id="UP001265550">
    <property type="component" value="Unassembled WGS sequence"/>
</dbReference>
<dbReference type="Pfam" id="PF13193">
    <property type="entry name" value="AMP-binding_C"/>
    <property type="match status" value="1"/>
</dbReference>
<dbReference type="PANTHER" id="PTHR43107">
    <property type="entry name" value="LONG-CHAIN FATTY ACID TRANSPORT PROTEIN"/>
    <property type="match status" value="1"/>
</dbReference>
<comment type="caution">
    <text evidence="7">The sequence shown here is derived from an EMBL/GenBank/DDBJ whole genome shotgun (WGS) entry which is preliminary data.</text>
</comment>
<feature type="domain" description="AMP-dependent synthetase/ligase" evidence="5">
    <location>
        <begin position="17"/>
        <end position="372"/>
    </location>
</feature>
<dbReference type="GO" id="GO:0016874">
    <property type="term" value="F:ligase activity"/>
    <property type="evidence" value="ECO:0007669"/>
    <property type="project" value="UniProtKB-KW"/>
</dbReference>
<feature type="domain" description="AMP-binding enzyme C-terminal" evidence="6">
    <location>
        <begin position="435"/>
        <end position="512"/>
    </location>
</feature>